<comment type="caution">
    <text evidence="3">The sequence shown here is derived from an EMBL/GenBank/DDBJ whole genome shotgun (WGS) entry which is preliminary data.</text>
</comment>
<feature type="domain" description="Protein kinase" evidence="2">
    <location>
        <begin position="1"/>
        <end position="87"/>
    </location>
</feature>
<dbReference type="InterPro" id="IPR000719">
    <property type="entry name" value="Prot_kinase_dom"/>
</dbReference>
<evidence type="ECO:0000256" key="1">
    <source>
        <dbReference type="SAM" id="MobiDB-lite"/>
    </source>
</evidence>
<protein>
    <recommendedName>
        <fullName evidence="2">Protein kinase domain-containing protein</fullName>
    </recommendedName>
</protein>
<sequence>MTVTPYSVHLGGETQQQLPKPHQQRQPQQRSELELSEGLCRTQCGSPAYAAPEVLSRQPYGLQADVWSVYVIASAANLSPRQPRKPS</sequence>
<dbReference type="GO" id="GO:0005524">
    <property type="term" value="F:ATP binding"/>
    <property type="evidence" value="ECO:0007669"/>
    <property type="project" value="InterPro"/>
</dbReference>
<reference evidence="3" key="1">
    <citation type="submission" date="2018-11" db="EMBL/GenBank/DDBJ databases">
        <authorList>
            <consortium name="Pathogen Informatics"/>
        </authorList>
    </citation>
    <scope>NUCLEOTIDE SEQUENCE</scope>
</reference>
<dbReference type="Proteomes" id="UP000784294">
    <property type="component" value="Unassembled WGS sequence"/>
</dbReference>
<accession>A0A3S5BAU3</accession>
<dbReference type="InterPro" id="IPR011009">
    <property type="entry name" value="Kinase-like_dom_sf"/>
</dbReference>
<dbReference type="Gene3D" id="1.10.510.10">
    <property type="entry name" value="Transferase(Phosphotransferase) domain 1"/>
    <property type="match status" value="1"/>
</dbReference>
<gene>
    <name evidence="3" type="ORF">PXEA_LOCUS11445</name>
</gene>
<dbReference type="PROSITE" id="PS50011">
    <property type="entry name" value="PROTEIN_KINASE_DOM"/>
    <property type="match status" value="1"/>
</dbReference>
<name>A0A3S5BAU3_9PLAT</name>
<dbReference type="SUPFAM" id="SSF56112">
    <property type="entry name" value="Protein kinase-like (PK-like)"/>
    <property type="match status" value="1"/>
</dbReference>
<dbReference type="EMBL" id="CAAALY010035240">
    <property type="protein sequence ID" value="VEL18005.1"/>
    <property type="molecule type" value="Genomic_DNA"/>
</dbReference>
<feature type="region of interest" description="Disordered" evidence="1">
    <location>
        <begin position="1"/>
        <end position="35"/>
    </location>
</feature>
<keyword evidence="4" id="KW-1185">Reference proteome</keyword>
<organism evidence="3 4">
    <name type="scientific">Protopolystoma xenopodis</name>
    <dbReference type="NCBI Taxonomy" id="117903"/>
    <lineage>
        <taxon>Eukaryota</taxon>
        <taxon>Metazoa</taxon>
        <taxon>Spiralia</taxon>
        <taxon>Lophotrochozoa</taxon>
        <taxon>Platyhelminthes</taxon>
        <taxon>Monogenea</taxon>
        <taxon>Polyopisthocotylea</taxon>
        <taxon>Polystomatidea</taxon>
        <taxon>Polystomatidae</taxon>
        <taxon>Protopolystoma</taxon>
    </lineage>
</organism>
<evidence type="ECO:0000313" key="4">
    <source>
        <dbReference type="Proteomes" id="UP000784294"/>
    </source>
</evidence>
<proteinExistence type="predicted"/>
<dbReference type="AlphaFoldDB" id="A0A3S5BAU3"/>
<feature type="compositionally biased region" description="Low complexity" evidence="1">
    <location>
        <begin position="15"/>
        <end position="29"/>
    </location>
</feature>
<dbReference type="GO" id="GO:0004672">
    <property type="term" value="F:protein kinase activity"/>
    <property type="evidence" value="ECO:0007669"/>
    <property type="project" value="InterPro"/>
</dbReference>
<evidence type="ECO:0000259" key="2">
    <source>
        <dbReference type="PROSITE" id="PS50011"/>
    </source>
</evidence>
<evidence type="ECO:0000313" key="3">
    <source>
        <dbReference type="EMBL" id="VEL18005.1"/>
    </source>
</evidence>
<dbReference type="OrthoDB" id="193931at2759"/>